<evidence type="ECO:0000256" key="3">
    <source>
        <dbReference type="ARBA" id="ARBA00023295"/>
    </source>
</evidence>
<evidence type="ECO:0000256" key="4">
    <source>
        <dbReference type="PIRSR" id="PIRSR600514-1"/>
    </source>
</evidence>
<dbReference type="PRINTS" id="PR00745">
    <property type="entry name" value="GLHYDRLASE39"/>
</dbReference>
<feature type="active site" description="Proton donor" evidence="4">
    <location>
        <position position="162"/>
    </location>
</feature>
<keyword evidence="3" id="KW-0326">Glycosidase</keyword>
<dbReference type="InterPro" id="IPR017853">
    <property type="entry name" value="GH"/>
</dbReference>
<comment type="caution">
    <text evidence="6">The sequence shown here is derived from an EMBL/GenBank/DDBJ whole genome shotgun (WGS) entry which is preliminary data.</text>
</comment>
<name>A0A402DV04_9CELL</name>
<evidence type="ECO:0000313" key="6">
    <source>
        <dbReference type="EMBL" id="GCE77963.1"/>
    </source>
</evidence>
<accession>A0A402DV04</accession>
<keyword evidence="7" id="KW-1185">Reference proteome</keyword>
<gene>
    <name evidence="6" type="primary">xynB2</name>
    <name evidence="6" type="ORF">CBZ_30190</name>
</gene>
<dbReference type="Pfam" id="PF01229">
    <property type="entry name" value="Glyco_hydro_39"/>
    <property type="match status" value="1"/>
</dbReference>
<dbReference type="SUPFAM" id="SSF51011">
    <property type="entry name" value="Glycosyl hydrolase domain"/>
    <property type="match status" value="1"/>
</dbReference>
<dbReference type="Gene3D" id="3.20.20.80">
    <property type="entry name" value="Glycosidases"/>
    <property type="match status" value="1"/>
</dbReference>
<dbReference type="PANTHER" id="PTHR12631:SF10">
    <property type="entry name" value="BETA-XYLOSIDASE-LIKE PROTEIN-RELATED"/>
    <property type="match status" value="1"/>
</dbReference>
<proteinExistence type="inferred from homology"/>
<feature type="domain" description="Glycosyl hydrolases family 39 N-terminal catalytic" evidence="5">
    <location>
        <begin position="9"/>
        <end position="474"/>
    </location>
</feature>
<dbReference type="InterPro" id="IPR000514">
    <property type="entry name" value="Glyco_hydro_39"/>
</dbReference>
<evidence type="ECO:0000256" key="1">
    <source>
        <dbReference type="ARBA" id="ARBA00008875"/>
    </source>
</evidence>
<dbReference type="AlphaFoldDB" id="A0A402DV04"/>
<organism evidence="6 7">
    <name type="scientific">Cellulomonas biazotea</name>
    <dbReference type="NCBI Taxonomy" id="1709"/>
    <lineage>
        <taxon>Bacteria</taxon>
        <taxon>Bacillati</taxon>
        <taxon>Actinomycetota</taxon>
        <taxon>Actinomycetes</taxon>
        <taxon>Micrococcales</taxon>
        <taxon>Cellulomonadaceae</taxon>
        <taxon>Cellulomonas</taxon>
    </lineage>
</organism>
<keyword evidence="2" id="KW-0378">Hydrolase</keyword>
<reference evidence="6 7" key="1">
    <citation type="submission" date="2019-01" db="EMBL/GenBank/DDBJ databases">
        <title>Draft genome sequence of Cellulomonas takizawaensis strain TKZ-21.</title>
        <authorList>
            <person name="Yamamura H."/>
            <person name="Hayashi T."/>
            <person name="Hamada M."/>
            <person name="Serisawa Y."/>
            <person name="Matsuyama K."/>
            <person name="Nakagawa Y."/>
            <person name="Otoguro M."/>
            <person name="Yanagida F."/>
            <person name="Hayakawa M."/>
        </authorList>
    </citation>
    <scope>NUCLEOTIDE SEQUENCE [LARGE SCALE GENOMIC DNA]</scope>
    <source>
        <strain evidence="6 7">NBRC12680</strain>
    </source>
</reference>
<dbReference type="EMBL" id="BIMR01000281">
    <property type="protein sequence ID" value="GCE77963.1"/>
    <property type="molecule type" value="Genomic_DNA"/>
</dbReference>
<comment type="similarity">
    <text evidence="1">Belongs to the glycosyl hydrolase 39 family.</text>
</comment>
<dbReference type="SUPFAM" id="SSF51445">
    <property type="entry name" value="(Trans)glycosidases"/>
    <property type="match status" value="1"/>
</dbReference>
<dbReference type="Proteomes" id="UP000289954">
    <property type="component" value="Unassembled WGS sequence"/>
</dbReference>
<protein>
    <submittedName>
        <fullName evidence="6">Beta-xylosidase</fullName>
    </submittedName>
</protein>
<evidence type="ECO:0000313" key="7">
    <source>
        <dbReference type="Proteomes" id="UP000289954"/>
    </source>
</evidence>
<dbReference type="PANTHER" id="PTHR12631">
    <property type="entry name" value="ALPHA-L-IDURONIDASE"/>
    <property type="match status" value="1"/>
</dbReference>
<dbReference type="InterPro" id="IPR051923">
    <property type="entry name" value="Glycosyl_Hydrolase_39"/>
</dbReference>
<sequence>MSAARVVVPAGPGTPLPDAWRACVGTGRLNLALRSDYRESLALAQRDIGFRHIRGHGLLSDDLGIYRPWSHEGRSGVRHAFTYADQVHDTFLSLGVRPFVELGFMPSALASGDQTVFWWQGNVTPPSSWSAWEDLVTAVVRHLVDRYGIEEVRTWPVEVWNEPNLTQFWQGADQAAYLRLYEVTARAVKDVDAALQVGGPAISPGADEWWAPFADFVAARDVPCDFVSFHAYASGPAQHVPFGTYQALAPPQRLLDQFATPRRLLAGTALADRPRHVTEFNTSYRPDNPVHDTAYNAAYLAPVLAGGGDLVDSFSYWTFCDVFEEEWIPTSFFHGGFGLLTHRQVPKPTYHLYAFMARMGARVLARGDDHLVCTDDDGRVTVLAWQPVGGTDAPAAAERHEVRLSVPVRVPAAWSTSASGSVSGDPMTAFVVRQRVNEEDGNAFAAWRELGRPFSPTDRQVDVLRDLARPASSHTALPVVDGRVDLDLSLSRHEVTFVEVTPVVPTTHEGLDDRRLLGVDDGRLVADPPGTGRSARLVAGGAAG</sequence>
<dbReference type="GO" id="GO:0004553">
    <property type="term" value="F:hydrolase activity, hydrolyzing O-glycosyl compounds"/>
    <property type="evidence" value="ECO:0007669"/>
    <property type="project" value="InterPro"/>
</dbReference>
<dbReference type="RefSeq" id="WP_174768692.1">
    <property type="nucleotide sequence ID" value="NZ_BIMR01000281.1"/>
</dbReference>
<dbReference type="GO" id="GO:0005975">
    <property type="term" value="P:carbohydrate metabolic process"/>
    <property type="evidence" value="ECO:0007669"/>
    <property type="project" value="InterPro"/>
</dbReference>
<dbReference type="InterPro" id="IPR049166">
    <property type="entry name" value="GH39_cat"/>
</dbReference>
<dbReference type="Gene3D" id="2.60.40.1500">
    <property type="entry name" value="Glycosyl hydrolase domain, family 39"/>
    <property type="match status" value="1"/>
</dbReference>
<evidence type="ECO:0000256" key="2">
    <source>
        <dbReference type="ARBA" id="ARBA00022801"/>
    </source>
</evidence>
<evidence type="ECO:0000259" key="5">
    <source>
        <dbReference type="Pfam" id="PF01229"/>
    </source>
</evidence>